<evidence type="ECO:0000313" key="1">
    <source>
        <dbReference type="EMBL" id="CAG8693638.1"/>
    </source>
</evidence>
<sequence>CDELVQSKYNHCIIFEVLPFSTALKLRESRYYFIDQITLLEKELATKIDDEKATEAWLEERSIKVNAIMRERNFRIQEDYYATLRIKTDRRSAINAKLDQMCKEKNEDGSFRFHRMILNRCSSLDNYFNLPRPFNEMGWKRLRRNLELEYDHDMHAEWKSK</sequence>
<organism evidence="1 2">
    <name type="scientific">Scutellospora calospora</name>
    <dbReference type="NCBI Taxonomy" id="85575"/>
    <lineage>
        <taxon>Eukaryota</taxon>
        <taxon>Fungi</taxon>
        <taxon>Fungi incertae sedis</taxon>
        <taxon>Mucoromycota</taxon>
        <taxon>Glomeromycotina</taxon>
        <taxon>Glomeromycetes</taxon>
        <taxon>Diversisporales</taxon>
        <taxon>Gigasporaceae</taxon>
        <taxon>Scutellospora</taxon>
    </lineage>
</organism>
<dbReference type="Proteomes" id="UP000789860">
    <property type="component" value="Unassembled WGS sequence"/>
</dbReference>
<dbReference type="EMBL" id="CAJVPM010036764">
    <property type="protein sequence ID" value="CAG8693638.1"/>
    <property type="molecule type" value="Genomic_DNA"/>
</dbReference>
<proteinExistence type="predicted"/>
<comment type="caution">
    <text evidence="1">The sequence shown here is derived from an EMBL/GenBank/DDBJ whole genome shotgun (WGS) entry which is preliminary data.</text>
</comment>
<feature type="non-terminal residue" evidence="1">
    <location>
        <position position="1"/>
    </location>
</feature>
<reference evidence="1" key="1">
    <citation type="submission" date="2021-06" db="EMBL/GenBank/DDBJ databases">
        <authorList>
            <person name="Kallberg Y."/>
            <person name="Tangrot J."/>
            <person name="Rosling A."/>
        </authorList>
    </citation>
    <scope>NUCLEOTIDE SEQUENCE</scope>
    <source>
        <strain evidence="1">AU212A</strain>
    </source>
</reference>
<feature type="non-terminal residue" evidence="1">
    <location>
        <position position="161"/>
    </location>
</feature>
<name>A0ACA9P8B4_9GLOM</name>
<protein>
    <submittedName>
        <fullName evidence="1">9146_t:CDS:1</fullName>
    </submittedName>
</protein>
<evidence type="ECO:0000313" key="2">
    <source>
        <dbReference type="Proteomes" id="UP000789860"/>
    </source>
</evidence>
<gene>
    <name evidence="1" type="ORF">SCALOS_LOCUS10230</name>
</gene>
<accession>A0ACA9P8B4</accession>
<keyword evidence="2" id="KW-1185">Reference proteome</keyword>